<organism evidence="2 3">
    <name type="scientific">Candidatus Uhrbacteria bacterium RIFCSPLOWO2_02_FULL_48_18</name>
    <dbReference type="NCBI Taxonomy" id="1802408"/>
    <lineage>
        <taxon>Bacteria</taxon>
        <taxon>Candidatus Uhriibacteriota</taxon>
    </lineage>
</organism>
<evidence type="ECO:0000256" key="1">
    <source>
        <dbReference type="SAM" id="Phobius"/>
    </source>
</evidence>
<evidence type="ECO:0008006" key="4">
    <source>
        <dbReference type="Google" id="ProtNLM"/>
    </source>
</evidence>
<keyword evidence="1" id="KW-0812">Transmembrane</keyword>
<keyword evidence="1" id="KW-1133">Transmembrane helix</keyword>
<dbReference type="InterPro" id="IPR019277">
    <property type="entry name" value="DUF2304"/>
</dbReference>
<dbReference type="Proteomes" id="UP000176593">
    <property type="component" value="Unassembled WGS sequence"/>
</dbReference>
<evidence type="ECO:0000313" key="2">
    <source>
        <dbReference type="EMBL" id="OGL86809.1"/>
    </source>
</evidence>
<keyword evidence="1" id="KW-0472">Membrane</keyword>
<dbReference type="Pfam" id="PF10066">
    <property type="entry name" value="DUF2304"/>
    <property type="match status" value="1"/>
</dbReference>
<evidence type="ECO:0000313" key="3">
    <source>
        <dbReference type="Proteomes" id="UP000176593"/>
    </source>
</evidence>
<comment type="caution">
    <text evidence="2">The sequence shown here is derived from an EMBL/GenBank/DDBJ whole genome shotgun (WGS) entry which is preliminary data.</text>
</comment>
<proteinExistence type="predicted"/>
<feature type="transmembrane region" description="Helical" evidence="1">
    <location>
        <begin position="30"/>
        <end position="49"/>
    </location>
</feature>
<feature type="transmembrane region" description="Helical" evidence="1">
    <location>
        <begin position="69"/>
        <end position="86"/>
    </location>
</feature>
<name>A0A1F7V8H7_9BACT</name>
<dbReference type="EMBL" id="MGEQ01000005">
    <property type="protein sequence ID" value="OGL86809.1"/>
    <property type="molecule type" value="Genomic_DNA"/>
</dbReference>
<protein>
    <recommendedName>
        <fullName evidence="4">DUF2304 domain-containing protein</fullName>
    </recommendedName>
</protein>
<reference evidence="2 3" key="1">
    <citation type="journal article" date="2016" name="Nat. Commun.">
        <title>Thousands of microbial genomes shed light on interconnected biogeochemical processes in an aquifer system.</title>
        <authorList>
            <person name="Anantharaman K."/>
            <person name="Brown C.T."/>
            <person name="Hug L.A."/>
            <person name="Sharon I."/>
            <person name="Castelle C.J."/>
            <person name="Probst A.J."/>
            <person name="Thomas B.C."/>
            <person name="Singh A."/>
            <person name="Wilkins M.J."/>
            <person name="Karaoz U."/>
            <person name="Brodie E.L."/>
            <person name="Williams K.H."/>
            <person name="Hubbard S.S."/>
            <person name="Banfield J.F."/>
        </authorList>
    </citation>
    <scope>NUCLEOTIDE SEQUENCE [LARGE SCALE GENOMIC DNA]</scope>
</reference>
<gene>
    <name evidence="2" type="ORF">A3I41_04500</name>
</gene>
<sequence length="113" mass="13123">MTIIQLLLVIFALFAITKTFRQFKKGKLTLAFLFLWIAFWMIVGIVVVLPKTTDTLARFVGVGRGVDAIMYISIIALFYFVFRLLVRIEEVEREITKLVRTLAIHEKEAEKKE</sequence>
<feature type="transmembrane region" description="Helical" evidence="1">
    <location>
        <begin position="6"/>
        <end position="23"/>
    </location>
</feature>
<dbReference type="AlphaFoldDB" id="A0A1F7V8H7"/>
<accession>A0A1F7V8H7</accession>